<dbReference type="SUPFAM" id="SSF47175">
    <property type="entry name" value="Cytochromes"/>
    <property type="match status" value="1"/>
</dbReference>
<keyword evidence="1" id="KW-0813">Transport</keyword>
<reference evidence="7 8" key="1">
    <citation type="submission" date="2024-05" db="EMBL/GenBank/DDBJ databases">
        <title>Neorhizobium sp. Rsf11, a plant growth promoting and heavy metal resistant PAH-degrader.</title>
        <authorList>
            <person name="Golubev S.N."/>
            <person name="Muratova A.Y."/>
            <person name="Markelova M.I."/>
        </authorList>
    </citation>
    <scope>NUCLEOTIDE SEQUENCE [LARGE SCALE GENOMIC DNA]</scope>
    <source>
        <strain evidence="7 8">Rsf11</strain>
    </source>
</reference>
<evidence type="ECO:0000256" key="4">
    <source>
        <dbReference type="ARBA" id="ARBA00022982"/>
    </source>
</evidence>
<evidence type="ECO:0000313" key="8">
    <source>
        <dbReference type="Proteomes" id="UP001496627"/>
    </source>
</evidence>
<comment type="caution">
    <text evidence="7">The sequence shown here is derived from an EMBL/GenBank/DDBJ whole genome shotgun (WGS) entry which is preliminary data.</text>
</comment>
<evidence type="ECO:0000313" key="7">
    <source>
        <dbReference type="EMBL" id="MEQ1407652.1"/>
    </source>
</evidence>
<dbReference type="InterPro" id="IPR010980">
    <property type="entry name" value="Cyt_c/b562"/>
</dbReference>
<evidence type="ECO:0000256" key="2">
    <source>
        <dbReference type="ARBA" id="ARBA00022617"/>
    </source>
</evidence>
<protein>
    <submittedName>
        <fullName evidence="7">Cytochrome c</fullName>
    </submittedName>
</protein>
<keyword evidence="2" id="KW-0349">Heme</keyword>
<feature type="signal peptide" evidence="6">
    <location>
        <begin position="1"/>
        <end position="22"/>
    </location>
</feature>
<name>A0ABV0M7D5_9HYPH</name>
<evidence type="ECO:0000256" key="6">
    <source>
        <dbReference type="SAM" id="SignalP"/>
    </source>
</evidence>
<evidence type="ECO:0000256" key="1">
    <source>
        <dbReference type="ARBA" id="ARBA00022448"/>
    </source>
</evidence>
<evidence type="ECO:0000256" key="3">
    <source>
        <dbReference type="ARBA" id="ARBA00022723"/>
    </source>
</evidence>
<dbReference type="Gene3D" id="1.20.120.10">
    <property type="entry name" value="Cytochrome c/b562"/>
    <property type="match status" value="1"/>
</dbReference>
<dbReference type="PROSITE" id="PS51009">
    <property type="entry name" value="CYTCII"/>
    <property type="match status" value="1"/>
</dbReference>
<dbReference type="Pfam" id="PF01322">
    <property type="entry name" value="Cytochrom_C_2"/>
    <property type="match status" value="1"/>
</dbReference>
<dbReference type="InterPro" id="IPR012127">
    <property type="entry name" value="Cyt_c_prime"/>
</dbReference>
<accession>A0ABV0M7D5</accession>
<evidence type="ECO:0000256" key="5">
    <source>
        <dbReference type="ARBA" id="ARBA00023004"/>
    </source>
</evidence>
<feature type="chain" id="PRO_5046513744" evidence="6">
    <location>
        <begin position="23"/>
        <end position="147"/>
    </location>
</feature>
<dbReference type="InterPro" id="IPR002321">
    <property type="entry name" value="Cyt_c_II"/>
</dbReference>
<keyword evidence="8" id="KW-1185">Reference proteome</keyword>
<proteinExistence type="predicted"/>
<dbReference type="EMBL" id="JBEAAL010000019">
    <property type="protein sequence ID" value="MEQ1407652.1"/>
    <property type="molecule type" value="Genomic_DNA"/>
</dbReference>
<keyword evidence="3" id="KW-0479">Metal-binding</keyword>
<sequence>MRLRSYVIAAGAGCLCLSAAFAQQEPIAARQSLMKQNGQAAGALGAIAKGEKPYDEAVVKTALTTISTNIKAFPDQFPPGSDTGDTKALPAVWQKPDDFRALAARLGSEASALLATLPADKAGVAAALGKLGPICSECHKAYRAPSS</sequence>
<gene>
    <name evidence="7" type="ORF">ABK249_22265</name>
</gene>
<dbReference type="Proteomes" id="UP001496627">
    <property type="component" value="Unassembled WGS sequence"/>
</dbReference>
<dbReference type="RefSeq" id="WP_348864037.1">
    <property type="nucleotide sequence ID" value="NZ_JBEAAL010000019.1"/>
</dbReference>
<organism evidence="7 8">
    <name type="scientific">Neorhizobium phenanthreniclasticum</name>
    <dbReference type="NCBI Taxonomy" id="3157917"/>
    <lineage>
        <taxon>Bacteria</taxon>
        <taxon>Pseudomonadati</taxon>
        <taxon>Pseudomonadota</taxon>
        <taxon>Alphaproteobacteria</taxon>
        <taxon>Hyphomicrobiales</taxon>
        <taxon>Rhizobiaceae</taxon>
        <taxon>Rhizobium/Agrobacterium group</taxon>
        <taxon>Neorhizobium</taxon>
    </lineage>
</organism>
<dbReference type="PIRSF" id="PIRSF000027">
    <property type="entry name" value="Cytc_c_prime"/>
    <property type="match status" value="1"/>
</dbReference>
<keyword evidence="4" id="KW-0249">Electron transport</keyword>
<keyword evidence="6" id="KW-0732">Signal</keyword>
<keyword evidence="5" id="KW-0408">Iron</keyword>
<dbReference type="InterPro" id="IPR015984">
    <property type="entry name" value="Cyt_c_prime_subgr"/>
</dbReference>
<dbReference type="PRINTS" id="PR00608">
    <property type="entry name" value="CYTCHROMECII"/>
</dbReference>